<dbReference type="Pfam" id="PF13440">
    <property type="entry name" value="Polysacc_synt_3"/>
    <property type="match status" value="1"/>
</dbReference>
<keyword evidence="3" id="KW-1003">Cell membrane</keyword>
<dbReference type="EMBL" id="JAGZMU010000001">
    <property type="protein sequence ID" value="MBS4892770.1"/>
    <property type="molecule type" value="Genomic_DNA"/>
</dbReference>
<dbReference type="InterPro" id="IPR050833">
    <property type="entry name" value="Poly_Biosynth_Transport"/>
</dbReference>
<evidence type="ECO:0000256" key="4">
    <source>
        <dbReference type="ARBA" id="ARBA00022692"/>
    </source>
</evidence>
<proteinExistence type="inferred from homology"/>
<comment type="similarity">
    <text evidence="2">Belongs to the polysaccharide synthase family.</text>
</comment>
<feature type="transmembrane region" description="Helical" evidence="7">
    <location>
        <begin position="81"/>
        <end position="101"/>
    </location>
</feature>
<dbReference type="PANTHER" id="PTHR30250:SF10">
    <property type="entry name" value="LIPOPOLYSACCHARIDE BIOSYNTHESIS PROTEIN WZXC"/>
    <property type="match status" value="1"/>
</dbReference>
<feature type="transmembrane region" description="Helical" evidence="7">
    <location>
        <begin position="210"/>
        <end position="229"/>
    </location>
</feature>
<evidence type="ECO:0000256" key="2">
    <source>
        <dbReference type="ARBA" id="ARBA00007430"/>
    </source>
</evidence>
<dbReference type="PANTHER" id="PTHR30250">
    <property type="entry name" value="PST FAMILY PREDICTED COLANIC ACID TRANSPORTER"/>
    <property type="match status" value="1"/>
</dbReference>
<feature type="transmembrane region" description="Helical" evidence="7">
    <location>
        <begin position="145"/>
        <end position="165"/>
    </location>
</feature>
<evidence type="ECO:0000256" key="3">
    <source>
        <dbReference type="ARBA" id="ARBA00022475"/>
    </source>
</evidence>
<dbReference type="Proteomes" id="UP000778864">
    <property type="component" value="Unassembled WGS sequence"/>
</dbReference>
<protein>
    <submittedName>
        <fullName evidence="8">Lipopolysaccharide biosynthesis protein</fullName>
    </submittedName>
</protein>
<dbReference type="RefSeq" id="WP_128114355.1">
    <property type="nucleotide sequence ID" value="NZ_CABFMP010000005.1"/>
</dbReference>
<keyword evidence="6 7" id="KW-0472">Membrane</keyword>
<feature type="transmembrane region" description="Helical" evidence="7">
    <location>
        <begin position="292"/>
        <end position="316"/>
    </location>
</feature>
<keyword evidence="5 7" id="KW-1133">Transmembrane helix</keyword>
<evidence type="ECO:0000256" key="7">
    <source>
        <dbReference type="SAM" id="Phobius"/>
    </source>
</evidence>
<feature type="transmembrane region" description="Helical" evidence="7">
    <location>
        <begin position="322"/>
        <end position="344"/>
    </location>
</feature>
<feature type="transmembrane region" description="Helical" evidence="7">
    <location>
        <begin position="113"/>
        <end position="133"/>
    </location>
</feature>
<feature type="transmembrane region" description="Helical" evidence="7">
    <location>
        <begin position="249"/>
        <end position="272"/>
    </location>
</feature>
<feature type="transmembrane region" description="Helical" evidence="7">
    <location>
        <begin position="413"/>
        <end position="435"/>
    </location>
</feature>
<gene>
    <name evidence="8" type="ORF">KHZ90_03195</name>
</gene>
<name>A0A942WT67_VEIPA</name>
<dbReference type="CDD" id="cd13127">
    <property type="entry name" value="MATE_tuaB_like"/>
    <property type="match status" value="1"/>
</dbReference>
<evidence type="ECO:0000256" key="1">
    <source>
        <dbReference type="ARBA" id="ARBA00004651"/>
    </source>
</evidence>
<evidence type="ECO:0000256" key="5">
    <source>
        <dbReference type="ARBA" id="ARBA00022989"/>
    </source>
</evidence>
<feature type="transmembrane region" description="Helical" evidence="7">
    <location>
        <begin position="28"/>
        <end position="52"/>
    </location>
</feature>
<accession>A0A942WT67</accession>
<dbReference type="GO" id="GO:0005886">
    <property type="term" value="C:plasma membrane"/>
    <property type="evidence" value="ECO:0007669"/>
    <property type="project" value="UniProtKB-SubCell"/>
</dbReference>
<feature type="transmembrane region" description="Helical" evidence="7">
    <location>
        <begin position="171"/>
        <end position="190"/>
    </location>
</feature>
<reference evidence="8" key="1">
    <citation type="submission" date="2021-02" db="EMBL/GenBank/DDBJ databases">
        <title>Infant gut strain persistence is associated with maternal origin, phylogeny, and functional potential including surface adhesion and iron acquisition.</title>
        <authorList>
            <person name="Lou Y.C."/>
        </authorList>
    </citation>
    <scope>NUCLEOTIDE SEQUENCE</scope>
    <source>
        <strain evidence="8">L3_108_031G1_dasL3_108_031G1_concoct_20</strain>
    </source>
</reference>
<organism evidence="8 9">
    <name type="scientific">Veillonella parvula</name>
    <name type="common">Staphylococcus parvulus</name>
    <dbReference type="NCBI Taxonomy" id="29466"/>
    <lineage>
        <taxon>Bacteria</taxon>
        <taxon>Bacillati</taxon>
        <taxon>Bacillota</taxon>
        <taxon>Negativicutes</taxon>
        <taxon>Veillonellales</taxon>
        <taxon>Veillonellaceae</taxon>
        <taxon>Veillonella</taxon>
    </lineage>
</organism>
<evidence type="ECO:0000256" key="6">
    <source>
        <dbReference type="ARBA" id="ARBA00023136"/>
    </source>
</evidence>
<evidence type="ECO:0000313" key="9">
    <source>
        <dbReference type="Proteomes" id="UP000778864"/>
    </source>
</evidence>
<feature type="transmembrane region" description="Helical" evidence="7">
    <location>
        <begin position="356"/>
        <end position="376"/>
    </location>
</feature>
<feature type="transmembrane region" description="Helical" evidence="7">
    <location>
        <begin position="441"/>
        <end position="462"/>
    </location>
</feature>
<dbReference type="AlphaFoldDB" id="A0A942WT67"/>
<feature type="transmembrane region" description="Helical" evidence="7">
    <location>
        <begin position="388"/>
        <end position="406"/>
    </location>
</feature>
<evidence type="ECO:0000313" key="8">
    <source>
        <dbReference type="EMBL" id="MBS4892770.1"/>
    </source>
</evidence>
<keyword evidence="4 7" id="KW-0812">Transmembrane</keyword>
<comment type="subcellular location">
    <subcellularLocation>
        <location evidence="1">Cell membrane</location>
        <topology evidence="1">Multi-pass membrane protein</topology>
    </subcellularLocation>
</comment>
<sequence>MDTKIVAAAKWSVITEVLAKLITPLTNIILAHMLAPTAFGILATIMMVISFAEMLADAGFQKFLVQHEFESAQEKQEATDVAFIANLVFSLALWGAIIIGRDELAVLVGNDGLGIPLAVMGAMIPLSAFSSVQMALYRRDFNFKFLLNIRLITILTPILISIPMALMGYDYWSLIAGMLGSQLFTALALLKSRKNQIHLFFSSRVFMNMFNYSAWSLAEAFSIWLTAWVDTFIISRFLDAYYLGIYKMPMAIVTTVMAMATASLAPVLFAALSRVQNNQQAFSNTFFTFQRYMALFLVPLGVGLFVFQDFVVQLLLGPQWTLAGIVLGSWALSSAIMTVTANLISEIFRAKGMPNLSFWTQILHLVVLIPVIYICIQYDFSTFVYARSLVRMEMLAASMLLLALFVNMSAFRIISNISVYLITASIVGLIAYSILHLYDAVWWTVVCMLLCVVLYVAILYVIPSERIIIASGYKKVLSKVKRHN</sequence>
<comment type="caution">
    <text evidence="8">The sequence shown here is derived from an EMBL/GenBank/DDBJ whole genome shotgun (WGS) entry which is preliminary data.</text>
</comment>